<keyword evidence="3" id="KW-1185">Reference proteome</keyword>
<feature type="compositionally biased region" description="Polar residues" evidence="1">
    <location>
        <begin position="18"/>
        <end position="29"/>
    </location>
</feature>
<evidence type="ECO:0000313" key="3">
    <source>
        <dbReference type="Proteomes" id="UP001590951"/>
    </source>
</evidence>
<protein>
    <submittedName>
        <fullName evidence="2">Uncharacterized protein</fullName>
    </submittedName>
</protein>
<feature type="compositionally biased region" description="Polar residues" evidence="1">
    <location>
        <begin position="216"/>
        <end position="250"/>
    </location>
</feature>
<accession>A0ABR4B1A9</accession>
<gene>
    <name evidence="2" type="ORF">ABVK25_008117</name>
</gene>
<dbReference type="Proteomes" id="UP001590951">
    <property type="component" value="Unassembled WGS sequence"/>
</dbReference>
<feature type="region of interest" description="Disordered" evidence="1">
    <location>
        <begin position="16"/>
        <end position="93"/>
    </location>
</feature>
<reference evidence="2 3" key="1">
    <citation type="submission" date="2024-09" db="EMBL/GenBank/DDBJ databases">
        <title>Rethinking Asexuality: The Enigmatic Case of Functional Sexual Genes in Lepraria (Stereocaulaceae).</title>
        <authorList>
            <person name="Doellman M."/>
            <person name="Sun Y."/>
            <person name="Barcenas-Pena A."/>
            <person name="Lumbsch H.T."/>
            <person name="Grewe F."/>
        </authorList>
    </citation>
    <scope>NUCLEOTIDE SEQUENCE [LARGE SCALE GENOMIC DNA]</scope>
    <source>
        <strain evidence="2 3">Grewe 0041</strain>
    </source>
</reference>
<comment type="caution">
    <text evidence="2">The sequence shown here is derived from an EMBL/GenBank/DDBJ whole genome shotgun (WGS) entry which is preliminary data.</text>
</comment>
<sequence length="263" mass="28865">MLQCLDDLFVQHERRLKNTATPKSRSAHLNNHKPPELNSKSTGIAKAANEANIGKPVTKRRRDVVQPSRSRIDPDDFKFPPTTPKPTRSPGCKLGSGFEEITLETSNTAVSFSHRPKANRAKTVRFMLTPLRPLELSTMIWPMSPVPKTKIPPRKGQYSTVIHPESTDLGHSVGSSTISGKRVRPRIDTTKFGKGAKSDHTRILAPFLQPPIKVHNPSQPGKSPNAPTSQRPVSTAGMSLRTSETGTESSHAIRPPSKSERNG</sequence>
<feature type="region of interest" description="Disordered" evidence="1">
    <location>
        <begin position="207"/>
        <end position="263"/>
    </location>
</feature>
<organism evidence="2 3">
    <name type="scientific">Lepraria finkii</name>
    <dbReference type="NCBI Taxonomy" id="1340010"/>
    <lineage>
        <taxon>Eukaryota</taxon>
        <taxon>Fungi</taxon>
        <taxon>Dikarya</taxon>
        <taxon>Ascomycota</taxon>
        <taxon>Pezizomycotina</taxon>
        <taxon>Lecanoromycetes</taxon>
        <taxon>OSLEUM clade</taxon>
        <taxon>Lecanoromycetidae</taxon>
        <taxon>Lecanorales</taxon>
        <taxon>Lecanorineae</taxon>
        <taxon>Stereocaulaceae</taxon>
        <taxon>Lepraria</taxon>
    </lineage>
</organism>
<proteinExistence type="predicted"/>
<name>A0ABR4B1A9_9LECA</name>
<evidence type="ECO:0000256" key="1">
    <source>
        <dbReference type="SAM" id="MobiDB-lite"/>
    </source>
</evidence>
<evidence type="ECO:0000313" key="2">
    <source>
        <dbReference type="EMBL" id="KAL2051703.1"/>
    </source>
</evidence>
<dbReference type="EMBL" id="JBHFEH010000033">
    <property type="protein sequence ID" value="KAL2051703.1"/>
    <property type="molecule type" value="Genomic_DNA"/>
</dbReference>